<sequence length="250" mass="27569">MRRRLVTALMIIAVLLLLIFLRKYGYLNFFESTVRLVTDTVLKKMYQASITAEMVEKNNSVELTACIAEDTKIRLLEEENTNLRDQLKFSEKNNVSLGADVIGRDLDPLGTTLIINRGVSDRVAINQPVILGNGFLIGKIVRVEAHTAVVRLLSDYQSKVAATVMNREKSLGLVIGGYGLTIKLDLIPQNEVIQPGDVIITSGLEAGIPRGLVIGMVEVVEKKPQEPFQQAVLKTSADLHNISVVSIIFN</sequence>
<evidence type="ECO:0000259" key="5">
    <source>
        <dbReference type="Pfam" id="PF04085"/>
    </source>
</evidence>
<evidence type="ECO:0000256" key="2">
    <source>
        <dbReference type="ARBA" id="ARBA00013855"/>
    </source>
</evidence>
<accession>A0A1F6N2W4</accession>
<dbReference type="InterPro" id="IPR007221">
    <property type="entry name" value="MreC"/>
</dbReference>
<dbReference type="InterPro" id="IPR042175">
    <property type="entry name" value="Cell/Rod_MreC_2"/>
</dbReference>
<feature type="domain" description="Rod shape-determining protein MreC beta-barrel core" evidence="5">
    <location>
        <begin position="101"/>
        <end position="248"/>
    </location>
</feature>
<dbReference type="Proteomes" id="UP000177040">
    <property type="component" value="Unassembled WGS sequence"/>
</dbReference>
<dbReference type="Gene3D" id="2.40.10.340">
    <property type="entry name" value="Rod shape-determining protein MreC, domain 1"/>
    <property type="match status" value="1"/>
</dbReference>
<reference evidence="6 7" key="1">
    <citation type="journal article" date="2016" name="Nat. Commun.">
        <title>Thousands of microbial genomes shed light on interconnected biogeochemical processes in an aquifer system.</title>
        <authorList>
            <person name="Anantharaman K."/>
            <person name="Brown C.T."/>
            <person name="Hug L.A."/>
            <person name="Sharon I."/>
            <person name="Castelle C.J."/>
            <person name="Probst A.J."/>
            <person name="Thomas B.C."/>
            <person name="Singh A."/>
            <person name="Wilkins M.J."/>
            <person name="Karaoz U."/>
            <person name="Brodie E.L."/>
            <person name="Williams K.H."/>
            <person name="Hubbard S.S."/>
            <person name="Banfield J.F."/>
        </authorList>
    </citation>
    <scope>NUCLEOTIDE SEQUENCE [LARGE SCALE GENOMIC DNA]</scope>
</reference>
<evidence type="ECO:0000256" key="4">
    <source>
        <dbReference type="ARBA" id="ARBA00032089"/>
    </source>
</evidence>
<dbReference type="PANTHER" id="PTHR34138:SF1">
    <property type="entry name" value="CELL SHAPE-DETERMINING PROTEIN MREC"/>
    <property type="match status" value="1"/>
</dbReference>
<dbReference type="PANTHER" id="PTHR34138">
    <property type="entry name" value="CELL SHAPE-DETERMINING PROTEIN MREC"/>
    <property type="match status" value="1"/>
</dbReference>
<dbReference type="NCBIfam" id="TIGR00219">
    <property type="entry name" value="mreC"/>
    <property type="match status" value="1"/>
</dbReference>
<protein>
    <recommendedName>
        <fullName evidence="2">Cell shape-determining protein MreC</fullName>
    </recommendedName>
    <alternativeName>
        <fullName evidence="4">Cell shape protein MreC</fullName>
    </alternativeName>
</protein>
<dbReference type="AlphaFoldDB" id="A0A1F6N2W4"/>
<dbReference type="Gene3D" id="2.40.10.350">
    <property type="entry name" value="Rod shape-determining protein MreC, domain 2"/>
    <property type="match status" value="1"/>
</dbReference>
<dbReference type="Pfam" id="PF04085">
    <property type="entry name" value="MreC"/>
    <property type="match status" value="1"/>
</dbReference>
<comment type="similarity">
    <text evidence="1">Belongs to the MreC family.</text>
</comment>
<comment type="caution">
    <text evidence="6">The sequence shown here is derived from an EMBL/GenBank/DDBJ whole genome shotgun (WGS) entry which is preliminary data.</text>
</comment>
<dbReference type="EMBL" id="MFQH01000015">
    <property type="protein sequence ID" value="OGH78257.1"/>
    <property type="molecule type" value="Genomic_DNA"/>
</dbReference>
<organism evidence="6 7">
    <name type="scientific">Candidatus Magasanikbacteria bacterium RIFCSPLOWO2_01_FULL_40_15</name>
    <dbReference type="NCBI Taxonomy" id="1798686"/>
    <lineage>
        <taxon>Bacteria</taxon>
        <taxon>Candidatus Magasanikiibacteriota</taxon>
    </lineage>
</organism>
<evidence type="ECO:0000256" key="3">
    <source>
        <dbReference type="ARBA" id="ARBA00022960"/>
    </source>
</evidence>
<dbReference type="InterPro" id="IPR042177">
    <property type="entry name" value="Cell/Rod_1"/>
</dbReference>
<proteinExistence type="inferred from homology"/>
<name>A0A1F6N2W4_9BACT</name>
<keyword evidence="3" id="KW-0133">Cell shape</keyword>
<evidence type="ECO:0000313" key="6">
    <source>
        <dbReference type="EMBL" id="OGH78257.1"/>
    </source>
</evidence>
<evidence type="ECO:0000313" key="7">
    <source>
        <dbReference type="Proteomes" id="UP000177040"/>
    </source>
</evidence>
<dbReference type="GO" id="GO:0008360">
    <property type="term" value="P:regulation of cell shape"/>
    <property type="evidence" value="ECO:0007669"/>
    <property type="project" value="UniProtKB-KW"/>
</dbReference>
<dbReference type="GO" id="GO:0005886">
    <property type="term" value="C:plasma membrane"/>
    <property type="evidence" value="ECO:0007669"/>
    <property type="project" value="TreeGrafter"/>
</dbReference>
<dbReference type="InterPro" id="IPR055342">
    <property type="entry name" value="MreC_beta-barrel_core"/>
</dbReference>
<evidence type="ECO:0000256" key="1">
    <source>
        <dbReference type="ARBA" id="ARBA00009369"/>
    </source>
</evidence>
<gene>
    <name evidence="6" type="ORF">A2983_02285</name>
</gene>